<gene>
    <name evidence="3" type="ORF">DFR24_0256</name>
</gene>
<keyword evidence="4" id="KW-1185">Reference proteome</keyword>
<dbReference type="RefSeq" id="WP_133879534.1">
    <property type="nucleotide sequence ID" value="NZ_MWIN01000022.1"/>
</dbReference>
<feature type="signal peptide" evidence="1">
    <location>
        <begin position="1"/>
        <end position="24"/>
    </location>
</feature>
<evidence type="ECO:0000313" key="4">
    <source>
        <dbReference type="Proteomes" id="UP000295341"/>
    </source>
</evidence>
<dbReference type="EMBL" id="SOBT01000008">
    <property type="protein sequence ID" value="TDU30899.1"/>
    <property type="molecule type" value="Genomic_DNA"/>
</dbReference>
<name>A0A4R7PBC4_9GAMM</name>
<feature type="chain" id="PRO_5030099583" evidence="1">
    <location>
        <begin position="25"/>
        <end position="150"/>
    </location>
</feature>
<keyword evidence="1" id="KW-0732">Signal</keyword>
<accession>A0A4R7PBC4</accession>
<dbReference type="Pfam" id="PF04773">
    <property type="entry name" value="FecR"/>
    <property type="match status" value="1"/>
</dbReference>
<feature type="domain" description="FecR protein" evidence="2">
    <location>
        <begin position="60"/>
        <end position="148"/>
    </location>
</feature>
<dbReference type="InterPro" id="IPR006860">
    <property type="entry name" value="FecR"/>
</dbReference>
<sequence length="150" mass="15647">MTLPSLARLLLALCLAGSVVPAAAVIDGVATVKSLKGDVRIQRGGRELPVAVGTALLQEDTIVTGSDGSAGLTFADNTLISLGARSRFVIDRFRFDRTSNGGEFQSTLSKGRMAVVSGKIAKSQIDAMKVRTPTSLLGVRGTEFVVEAGR</sequence>
<dbReference type="Proteomes" id="UP000295341">
    <property type="component" value="Unassembled WGS sequence"/>
</dbReference>
<organism evidence="3 4">
    <name type="scientific">Panacagrimonas perspica</name>
    <dbReference type="NCBI Taxonomy" id="381431"/>
    <lineage>
        <taxon>Bacteria</taxon>
        <taxon>Pseudomonadati</taxon>
        <taxon>Pseudomonadota</taxon>
        <taxon>Gammaproteobacteria</taxon>
        <taxon>Nevskiales</taxon>
        <taxon>Nevskiaceae</taxon>
        <taxon>Panacagrimonas</taxon>
    </lineage>
</organism>
<dbReference type="PANTHER" id="PTHR38731">
    <property type="entry name" value="LIPL45-RELATED LIPOPROTEIN-RELATED"/>
    <property type="match status" value="1"/>
</dbReference>
<dbReference type="AlphaFoldDB" id="A0A4R7PBC4"/>
<dbReference type="Gene3D" id="2.60.120.1440">
    <property type="match status" value="1"/>
</dbReference>
<proteinExistence type="predicted"/>
<comment type="caution">
    <text evidence="3">The sequence shown here is derived from an EMBL/GenBank/DDBJ whole genome shotgun (WGS) entry which is preliminary data.</text>
</comment>
<dbReference type="OrthoDB" id="7028389at2"/>
<evidence type="ECO:0000256" key="1">
    <source>
        <dbReference type="SAM" id="SignalP"/>
    </source>
</evidence>
<reference evidence="3 4" key="1">
    <citation type="submission" date="2019-03" db="EMBL/GenBank/DDBJ databases">
        <title>Genomic Encyclopedia of Type Strains, Phase IV (KMG-IV): sequencing the most valuable type-strain genomes for metagenomic binning, comparative biology and taxonomic classification.</title>
        <authorList>
            <person name="Goeker M."/>
        </authorList>
    </citation>
    <scope>NUCLEOTIDE SEQUENCE [LARGE SCALE GENOMIC DNA]</scope>
    <source>
        <strain evidence="3 4">DSM 26377</strain>
    </source>
</reference>
<protein>
    <submittedName>
        <fullName evidence="3">FecR family protein</fullName>
    </submittedName>
</protein>
<evidence type="ECO:0000313" key="3">
    <source>
        <dbReference type="EMBL" id="TDU30899.1"/>
    </source>
</evidence>
<evidence type="ECO:0000259" key="2">
    <source>
        <dbReference type="Pfam" id="PF04773"/>
    </source>
</evidence>